<comment type="caution">
    <text evidence="3">The sequence shown here is derived from an EMBL/GenBank/DDBJ whole genome shotgun (WGS) entry which is preliminary data.</text>
</comment>
<proteinExistence type="predicted"/>
<dbReference type="Proteomes" id="UP000604765">
    <property type="component" value="Unassembled WGS sequence"/>
</dbReference>
<dbReference type="Pfam" id="PF07905">
    <property type="entry name" value="PucR"/>
    <property type="match status" value="1"/>
</dbReference>
<dbReference type="InterPro" id="IPR042070">
    <property type="entry name" value="PucR_C-HTH_sf"/>
</dbReference>
<name>A0ABQ3W086_9LACO</name>
<reference evidence="3 4" key="1">
    <citation type="journal article" date="2021" name="Int. J. Syst. Evol. Microbiol.">
        <title>Lentilactobacillus fungorum sp. nov., isolated from spent mushroom substrates.</title>
        <authorList>
            <person name="Tohno M."/>
            <person name="Tanizawa Y."/>
            <person name="Kojima Y."/>
            <person name="Sakamoto M."/>
            <person name="Ohkuma M."/>
            <person name="Kobayashi H."/>
        </authorList>
    </citation>
    <scope>NUCLEOTIDE SEQUENCE [LARGE SCALE GENOMIC DNA]</scope>
    <source>
        <strain evidence="3 4">YK48G</strain>
    </source>
</reference>
<protein>
    <recommendedName>
        <fullName evidence="5">PucR family transcriptional regulator</fullName>
    </recommendedName>
</protein>
<evidence type="ECO:0000313" key="4">
    <source>
        <dbReference type="Proteomes" id="UP000604765"/>
    </source>
</evidence>
<dbReference type="PANTHER" id="PTHR33744:SF16">
    <property type="entry name" value="CARBOHYDRATE DIACID REGULATOR"/>
    <property type="match status" value="1"/>
</dbReference>
<dbReference type="EMBL" id="BNJR01000012">
    <property type="protein sequence ID" value="GHP13876.1"/>
    <property type="molecule type" value="Genomic_DNA"/>
</dbReference>
<accession>A0ABQ3W086</accession>
<feature type="domain" description="Purine catabolism PurC-like" evidence="1">
    <location>
        <begin position="5"/>
        <end position="134"/>
    </location>
</feature>
<evidence type="ECO:0000259" key="2">
    <source>
        <dbReference type="Pfam" id="PF13556"/>
    </source>
</evidence>
<keyword evidence="4" id="KW-1185">Reference proteome</keyword>
<dbReference type="PANTHER" id="PTHR33744">
    <property type="entry name" value="CARBOHYDRATE DIACID REGULATOR"/>
    <property type="match status" value="1"/>
</dbReference>
<dbReference type="Gene3D" id="1.10.10.2840">
    <property type="entry name" value="PucR C-terminal helix-turn-helix domain"/>
    <property type="match status" value="1"/>
</dbReference>
<dbReference type="InterPro" id="IPR012914">
    <property type="entry name" value="PucR_dom"/>
</dbReference>
<dbReference type="Pfam" id="PF13556">
    <property type="entry name" value="HTH_30"/>
    <property type="match status" value="1"/>
</dbReference>
<dbReference type="InterPro" id="IPR025736">
    <property type="entry name" value="PucR_C-HTH_dom"/>
</dbReference>
<evidence type="ECO:0000313" key="3">
    <source>
        <dbReference type="EMBL" id="GHP13876.1"/>
    </source>
</evidence>
<evidence type="ECO:0000259" key="1">
    <source>
        <dbReference type="Pfam" id="PF07905"/>
    </source>
</evidence>
<sequence>MTVKDVLQLPSLKRAKVIAGDSAINKVVASVSVLEYSQITTTQAEIYKHINFNNDELVLTAFASVRDDVEAQCENIRALAEAGELGIILFYVGLVVPKVDPKLIETANQCDFLVILMPKNEPELTYSSVITEIMFAVFNDQIENPNFSAELVEKVSSMPTYQQNIDMVLRLLSDRLRASVAITNEEMSLISSQQWPQTNHVIWRKILNNRQSGNHQTGNHIYIDKVNDKNRQLVIYKEHGELSHTLQKQAIETIRISLNLWDNDDADHNLVDLLDAIIQNRPQKISQLAKQNHISINALSMLLIISNLEKADNINRIKADIKRISSSLANVIICEAYRDEILILPVTRPATLQDWDDWQSAILHYARQQHLQLTLTKFNDLHGEATIRDAYINHYKYLPTTEIIFPTKTTFSEQDLQFARSCQELINQCGEPIESRIRLINQLPASMIKTLLVFLLDARGSVEDAANILFIHRNTAKYRLKKISNYFGFKIGIMPESLVVYQAAAIYRIVNGDPA</sequence>
<feature type="domain" description="PucR C-terminal helix-turn-helix" evidence="2">
    <location>
        <begin position="449"/>
        <end position="500"/>
    </location>
</feature>
<organism evidence="3 4">
    <name type="scientific">Lentilactobacillus fungorum</name>
    <dbReference type="NCBI Taxonomy" id="2201250"/>
    <lineage>
        <taxon>Bacteria</taxon>
        <taxon>Bacillati</taxon>
        <taxon>Bacillota</taxon>
        <taxon>Bacilli</taxon>
        <taxon>Lactobacillales</taxon>
        <taxon>Lactobacillaceae</taxon>
        <taxon>Lentilactobacillus</taxon>
    </lineage>
</organism>
<gene>
    <name evidence="3" type="ORF">YK48G_13010</name>
</gene>
<dbReference type="RefSeq" id="WP_203629899.1">
    <property type="nucleotide sequence ID" value="NZ_BNJR01000012.1"/>
</dbReference>
<dbReference type="InterPro" id="IPR051448">
    <property type="entry name" value="CdaR-like_regulators"/>
</dbReference>
<evidence type="ECO:0008006" key="5">
    <source>
        <dbReference type="Google" id="ProtNLM"/>
    </source>
</evidence>